<feature type="domain" description="RNA polymerase sigma-70 region 2" evidence="6">
    <location>
        <begin position="5"/>
        <end position="72"/>
    </location>
</feature>
<dbReference type="SUPFAM" id="SSF88946">
    <property type="entry name" value="Sigma2 domain of RNA polymerase sigma factors"/>
    <property type="match status" value="1"/>
</dbReference>
<gene>
    <name evidence="8" type="ORF">QQX04_03620</name>
</gene>
<evidence type="ECO:0000259" key="7">
    <source>
        <dbReference type="Pfam" id="PF08281"/>
    </source>
</evidence>
<dbReference type="InterPro" id="IPR039425">
    <property type="entry name" value="RNA_pol_sigma-70-like"/>
</dbReference>
<keyword evidence="9" id="KW-1185">Reference proteome</keyword>
<dbReference type="InterPro" id="IPR007627">
    <property type="entry name" value="RNA_pol_sigma70_r2"/>
</dbReference>
<evidence type="ECO:0000313" key="8">
    <source>
        <dbReference type="EMBL" id="MDN4472080.1"/>
    </source>
</evidence>
<dbReference type="InterPro" id="IPR014284">
    <property type="entry name" value="RNA_pol_sigma-70_dom"/>
</dbReference>
<evidence type="ECO:0000259" key="6">
    <source>
        <dbReference type="Pfam" id="PF04542"/>
    </source>
</evidence>
<evidence type="ECO:0000256" key="4">
    <source>
        <dbReference type="ARBA" id="ARBA00023125"/>
    </source>
</evidence>
<keyword evidence="5" id="KW-0804">Transcription</keyword>
<reference evidence="8" key="1">
    <citation type="submission" date="2023-06" db="EMBL/GenBank/DDBJ databases">
        <title>SYSU T00b26.</title>
        <authorList>
            <person name="Gao L."/>
            <person name="Fang B.-Z."/>
            <person name="Li W.-J."/>
        </authorList>
    </citation>
    <scope>NUCLEOTIDE SEQUENCE</scope>
    <source>
        <strain evidence="8">SYSU T00b26</strain>
    </source>
</reference>
<comment type="caution">
    <text evidence="8">The sequence shown here is derived from an EMBL/GenBank/DDBJ whole genome shotgun (WGS) entry which is preliminary data.</text>
</comment>
<dbReference type="InterPro" id="IPR036388">
    <property type="entry name" value="WH-like_DNA-bd_sf"/>
</dbReference>
<dbReference type="CDD" id="cd06171">
    <property type="entry name" value="Sigma70_r4"/>
    <property type="match status" value="1"/>
</dbReference>
<dbReference type="Pfam" id="PF04542">
    <property type="entry name" value="Sigma70_r2"/>
    <property type="match status" value="1"/>
</dbReference>
<evidence type="ECO:0000256" key="3">
    <source>
        <dbReference type="ARBA" id="ARBA00023082"/>
    </source>
</evidence>
<evidence type="ECO:0000256" key="1">
    <source>
        <dbReference type="ARBA" id="ARBA00010641"/>
    </source>
</evidence>
<evidence type="ECO:0000256" key="2">
    <source>
        <dbReference type="ARBA" id="ARBA00023015"/>
    </source>
</evidence>
<dbReference type="Pfam" id="PF08281">
    <property type="entry name" value="Sigma70_r4_2"/>
    <property type="match status" value="1"/>
</dbReference>
<dbReference type="Gene3D" id="1.10.1740.10">
    <property type="match status" value="1"/>
</dbReference>
<keyword evidence="3" id="KW-0731">Sigma factor</keyword>
<dbReference type="PANTHER" id="PTHR43133:SF50">
    <property type="entry name" value="ECF RNA POLYMERASE SIGMA FACTOR SIGM"/>
    <property type="match status" value="1"/>
</dbReference>
<keyword evidence="2" id="KW-0805">Transcription regulation</keyword>
<sequence>MLTELMRSAAPRLAAYGYLLTGSQAAGEDLVQDAVVKVFVRRRRLPNVQAAEAYVRAAMRTLHLDRVRREARWRRVAPGLVAAEVGPDHAEALADEDAFRRALASLTAQERTAVVLRYYDDLTVAATAAAMGLADGTVKRYLSNALAKLGERADSLELLGETAAIVSRRTS</sequence>
<dbReference type="InterPro" id="IPR013324">
    <property type="entry name" value="RNA_pol_sigma_r3/r4-like"/>
</dbReference>
<dbReference type="InterPro" id="IPR013249">
    <property type="entry name" value="RNA_pol_sigma70_r4_t2"/>
</dbReference>
<dbReference type="Gene3D" id="1.10.10.10">
    <property type="entry name" value="Winged helix-like DNA-binding domain superfamily/Winged helix DNA-binding domain"/>
    <property type="match status" value="1"/>
</dbReference>
<proteinExistence type="inferred from homology"/>
<comment type="similarity">
    <text evidence="1">Belongs to the sigma-70 factor family. ECF subfamily.</text>
</comment>
<dbReference type="RefSeq" id="WP_301126940.1">
    <property type="nucleotide sequence ID" value="NZ_JAUHPV010000002.1"/>
</dbReference>
<dbReference type="EMBL" id="JAUHPV010000002">
    <property type="protein sequence ID" value="MDN4472080.1"/>
    <property type="molecule type" value="Genomic_DNA"/>
</dbReference>
<organism evidence="8 9">
    <name type="scientific">Demequina zhanjiangensis</name>
    <dbReference type="NCBI Taxonomy" id="3051659"/>
    <lineage>
        <taxon>Bacteria</taxon>
        <taxon>Bacillati</taxon>
        <taxon>Actinomycetota</taxon>
        <taxon>Actinomycetes</taxon>
        <taxon>Micrococcales</taxon>
        <taxon>Demequinaceae</taxon>
        <taxon>Demequina</taxon>
    </lineage>
</organism>
<dbReference type="NCBIfam" id="TIGR02937">
    <property type="entry name" value="sigma70-ECF"/>
    <property type="match status" value="1"/>
</dbReference>
<dbReference type="Proteomes" id="UP001172738">
    <property type="component" value="Unassembled WGS sequence"/>
</dbReference>
<evidence type="ECO:0000313" key="9">
    <source>
        <dbReference type="Proteomes" id="UP001172738"/>
    </source>
</evidence>
<name>A0ABT8FYV5_9MICO</name>
<accession>A0ABT8FYV5</accession>
<feature type="domain" description="RNA polymerase sigma factor 70 region 4 type 2" evidence="7">
    <location>
        <begin position="97"/>
        <end position="149"/>
    </location>
</feature>
<evidence type="ECO:0000256" key="5">
    <source>
        <dbReference type="ARBA" id="ARBA00023163"/>
    </source>
</evidence>
<dbReference type="InterPro" id="IPR013325">
    <property type="entry name" value="RNA_pol_sigma_r2"/>
</dbReference>
<protein>
    <submittedName>
        <fullName evidence="8">Sigma-70 family RNA polymerase sigma factor</fullName>
    </submittedName>
</protein>
<dbReference type="SUPFAM" id="SSF88659">
    <property type="entry name" value="Sigma3 and sigma4 domains of RNA polymerase sigma factors"/>
    <property type="match status" value="1"/>
</dbReference>
<keyword evidence="4" id="KW-0238">DNA-binding</keyword>
<dbReference type="PANTHER" id="PTHR43133">
    <property type="entry name" value="RNA POLYMERASE ECF-TYPE SIGMA FACTO"/>
    <property type="match status" value="1"/>
</dbReference>